<organism evidence="6 7">
    <name type="scientific">Hibiscus sabdariffa</name>
    <name type="common">roselle</name>
    <dbReference type="NCBI Taxonomy" id="183260"/>
    <lineage>
        <taxon>Eukaryota</taxon>
        <taxon>Viridiplantae</taxon>
        <taxon>Streptophyta</taxon>
        <taxon>Embryophyta</taxon>
        <taxon>Tracheophyta</taxon>
        <taxon>Spermatophyta</taxon>
        <taxon>Magnoliopsida</taxon>
        <taxon>eudicotyledons</taxon>
        <taxon>Gunneridae</taxon>
        <taxon>Pentapetalae</taxon>
        <taxon>rosids</taxon>
        <taxon>malvids</taxon>
        <taxon>Malvales</taxon>
        <taxon>Malvaceae</taxon>
        <taxon>Malvoideae</taxon>
        <taxon>Hibiscus</taxon>
    </lineage>
</organism>
<dbReference type="PANTHER" id="PTHR33463">
    <property type="entry name" value="NB-ARC DOMAIN-CONTAINING PROTEIN-RELATED"/>
    <property type="match status" value="1"/>
</dbReference>
<dbReference type="InterPro" id="IPR050905">
    <property type="entry name" value="Plant_NBS-LRR"/>
</dbReference>
<proteinExistence type="predicted"/>
<evidence type="ECO:0000256" key="3">
    <source>
        <dbReference type="ARBA" id="ARBA00022840"/>
    </source>
</evidence>
<gene>
    <name evidence="6" type="ORF">V6N11_032241</name>
</gene>
<keyword evidence="2" id="KW-0611">Plant defense</keyword>
<evidence type="ECO:0000313" key="6">
    <source>
        <dbReference type="EMBL" id="KAK9030831.1"/>
    </source>
</evidence>
<dbReference type="SUPFAM" id="SSF52540">
    <property type="entry name" value="P-loop containing nucleoside triphosphate hydrolases"/>
    <property type="match status" value="1"/>
</dbReference>
<dbReference type="Gene3D" id="1.10.8.430">
    <property type="entry name" value="Helical domain of apoptotic protease-activating factors"/>
    <property type="match status" value="1"/>
</dbReference>
<dbReference type="PANTHER" id="PTHR33463:SF212">
    <property type="entry name" value="AND NB-ARC DOMAINS-CONTAINING DISEASE RESISTANCE PROTEIN, PUTATIVE-RELATED"/>
    <property type="match status" value="1"/>
</dbReference>
<feature type="domain" description="NB-ARC" evidence="5">
    <location>
        <begin position="149"/>
        <end position="311"/>
    </location>
</feature>
<feature type="region of interest" description="Disordered" evidence="4">
    <location>
        <begin position="124"/>
        <end position="146"/>
    </location>
</feature>
<evidence type="ECO:0000259" key="5">
    <source>
        <dbReference type="Pfam" id="PF00931"/>
    </source>
</evidence>
<evidence type="ECO:0000313" key="7">
    <source>
        <dbReference type="Proteomes" id="UP001396334"/>
    </source>
</evidence>
<evidence type="ECO:0000256" key="2">
    <source>
        <dbReference type="ARBA" id="ARBA00022821"/>
    </source>
</evidence>
<dbReference type="InterPro" id="IPR027417">
    <property type="entry name" value="P-loop_NTPase"/>
</dbReference>
<keyword evidence="1" id="KW-0547">Nucleotide-binding</keyword>
<dbReference type="InterPro" id="IPR002182">
    <property type="entry name" value="NB-ARC"/>
</dbReference>
<sequence length="388" mass="43994">MEFLGPVLEIVRTIWGPVGKCFKYHTSVEKYMMVLRKKLEELNSKKEDIRSRLNIDVHKGKTMKKEVELWLHSVESINSEVDAISREVRAMKCLSRARLGKKITLRIQAVEKLHEKGAFTESLAIDAPPGNNDTLPTPELVGESTARRNKEEVCHFLIDDDNCRKIGVYGMGGIGKTTITKHIHNQIITDQTNMFERVIWVSVSKSTSITQLQDKVACALGVCLPENGSEMIRAAKLYAVMRTMKKYVLILDDVWEEFQLEDVGIPEPTADNESKFVLTTRFADVCLRMGCKPIKVKLLTEEEAWTLFVEKSGCDAISPQITAIAEEIAREGACLPLAIITIARSMKGVTESCEWRNALEELRDSTRGHHDMRKVLEQLKFSYKHLED</sequence>
<evidence type="ECO:0000256" key="1">
    <source>
        <dbReference type="ARBA" id="ARBA00022741"/>
    </source>
</evidence>
<dbReference type="Proteomes" id="UP001396334">
    <property type="component" value="Unassembled WGS sequence"/>
</dbReference>
<evidence type="ECO:0000256" key="4">
    <source>
        <dbReference type="SAM" id="MobiDB-lite"/>
    </source>
</evidence>
<dbReference type="Gene3D" id="3.40.50.300">
    <property type="entry name" value="P-loop containing nucleotide triphosphate hydrolases"/>
    <property type="match status" value="1"/>
</dbReference>
<name>A0ABR2T0P3_9ROSI</name>
<protein>
    <recommendedName>
        <fullName evidence="5">NB-ARC domain-containing protein</fullName>
    </recommendedName>
</protein>
<reference evidence="6 7" key="1">
    <citation type="journal article" date="2024" name="G3 (Bethesda)">
        <title>Genome assembly of Hibiscus sabdariffa L. provides insights into metabolisms of medicinal natural products.</title>
        <authorList>
            <person name="Kim T."/>
        </authorList>
    </citation>
    <scope>NUCLEOTIDE SEQUENCE [LARGE SCALE GENOMIC DNA]</scope>
    <source>
        <strain evidence="6">TK-2024</strain>
        <tissue evidence="6">Old leaves</tissue>
    </source>
</reference>
<accession>A0ABR2T0P3</accession>
<keyword evidence="7" id="KW-1185">Reference proteome</keyword>
<dbReference type="EMBL" id="JBBPBN010000010">
    <property type="protein sequence ID" value="KAK9030831.1"/>
    <property type="molecule type" value="Genomic_DNA"/>
</dbReference>
<comment type="caution">
    <text evidence="6">The sequence shown here is derived from an EMBL/GenBank/DDBJ whole genome shotgun (WGS) entry which is preliminary data.</text>
</comment>
<dbReference type="InterPro" id="IPR042197">
    <property type="entry name" value="Apaf_helical"/>
</dbReference>
<keyword evidence="3" id="KW-0067">ATP-binding</keyword>
<dbReference type="PRINTS" id="PR00364">
    <property type="entry name" value="DISEASERSIST"/>
</dbReference>
<dbReference type="Pfam" id="PF00931">
    <property type="entry name" value="NB-ARC"/>
    <property type="match status" value="1"/>
</dbReference>